<dbReference type="SUPFAM" id="SSF56059">
    <property type="entry name" value="Glutathione synthetase ATP-binding domain-like"/>
    <property type="match status" value="1"/>
</dbReference>
<dbReference type="Gene3D" id="3.50.30.10">
    <property type="entry name" value="Phosphohistidine domain"/>
    <property type="match status" value="1"/>
</dbReference>
<dbReference type="Proteomes" id="UP001487740">
    <property type="component" value="Unassembled WGS sequence"/>
</dbReference>
<protein>
    <recommendedName>
        <fullName evidence="7">Phosphoenolpyruvate synthase</fullName>
    </recommendedName>
</protein>
<keyword evidence="2" id="KW-0472">Membrane</keyword>
<dbReference type="Pfam" id="PF01326">
    <property type="entry name" value="PPDK_N"/>
    <property type="match status" value="1"/>
</dbReference>
<dbReference type="EMBL" id="JARAKH010000034">
    <property type="protein sequence ID" value="KAK8385002.1"/>
    <property type="molecule type" value="Genomic_DNA"/>
</dbReference>
<comment type="similarity">
    <text evidence="1">Belongs to the PEP-utilizing enzyme family.</text>
</comment>
<dbReference type="Gene3D" id="3.30.470.20">
    <property type="entry name" value="ATP-grasp fold, B domain"/>
    <property type="match status" value="1"/>
</dbReference>
<evidence type="ECO:0008006" key="7">
    <source>
        <dbReference type="Google" id="ProtNLM"/>
    </source>
</evidence>
<dbReference type="InterPro" id="IPR013815">
    <property type="entry name" value="ATP_grasp_subdomain_1"/>
</dbReference>
<feature type="transmembrane region" description="Helical" evidence="2">
    <location>
        <begin position="6"/>
        <end position="26"/>
    </location>
</feature>
<keyword evidence="2" id="KW-1133">Transmembrane helix</keyword>
<dbReference type="GO" id="GO:0005524">
    <property type="term" value="F:ATP binding"/>
    <property type="evidence" value="ECO:0007669"/>
    <property type="project" value="InterPro"/>
</dbReference>
<evidence type="ECO:0000259" key="3">
    <source>
        <dbReference type="Pfam" id="PF00391"/>
    </source>
</evidence>
<dbReference type="PANTHER" id="PTHR43615">
    <property type="entry name" value="PHOSPHOENOLPYRUVATE SYNTHASE-RELATED"/>
    <property type="match status" value="1"/>
</dbReference>
<evidence type="ECO:0000256" key="2">
    <source>
        <dbReference type="SAM" id="Phobius"/>
    </source>
</evidence>
<organism evidence="5 6">
    <name type="scientific">Scylla paramamosain</name>
    <name type="common">Mud crab</name>
    <dbReference type="NCBI Taxonomy" id="85552"/>
    <lineage>
        <taxon>Eukaryota</taxon>
        <taxon>Metazoa</taxon>
        <taxon>Ecdysozoa</taxon>
        <taxon>Arthropoda</taxon>
        <taxon>Crustacea</taxon>
        <taxon>Multicrustacea</taxon>
        <taxon>Malacostraca</taxon>
        <taxon>Eumalacostraca</taxon>
        <taxon>Eucarida</taxon>
        <taxon>Decapoda</taxon>
        <taxon>Pleocyemata</taxon>
        <taxon>Brachyura</taxon>
        <taxon>Eubrachyura</taxon>
        <taxon>Portunoidea</taxon>
        <taxon>Portunidae</taxon>
        <taxon>Portuninae</taxon>
        <taxon>Scylla</taxon>
    </lineage>
</organism>
<keyword evidence="2" id="KW-0812">Transmembrane</keyword>
<dbReference type="GO" id="GO:0016301">
    <property type="term" value="F:kinase activity"/>
    <property type="evidence" value="ECO:0007669"/>
    <property type="project" value="InterPro"/>
</dbReference>
<dbReference type="InterPro" id="IPR036637">
    <property type="entry name" value="Phosphohistidine_dom_sf"/>
</dbReference>
<sequence>MSGEAVYLLASLLLAYLVYVLVTRGGRGVLWYWWRRGRVAGEVWWARADGGAGGRDRRPEHAGVLGASAYEREMEQPKPFVTDRHEDVMSVCGVDSEGRAVVIRAARLSRRRASLFVSVTDKDGTVYTLPNQPDTSQVNVEGDGWGGAGLTLTCVDPMRLWRVKFNGLLRRGTREEYITEGEKRTGENEQEEEEEEEGEIVHARLHFLWCALRGPIEAWAVVSPRLLSRALAPHPNALPRDYLEEERDHYEQWGSLHGTVQLQDGASIDTWYLRGPRRHRWGLADAVGRGLSTCVYFKNGDVFSLRAHSPVASGPQYMNGYLNKASGHVHPVTWCDLDLNKLDKLDQLGHNLLIKFKAGGQTYEAWQRLGPAVTYYTGDPWTCGHALHAATTAASHSHGHALTTLSFRYTALCPVPERESLPRVEVPQGLEGSGVPLVVTLEDPRCRNTGLAGGKGASLAMLTAYRELLDPDQQPYEVPPGVVVTSRAWELQLAACPDLQQAIRNLRLASAAGQAARLKEACLRAVEVCKTVEICAEVTEALLTCLAEMINPETTRLAVRSSGCVEDGSEASAAGQNETVLGVVGRGELLAAVTTCWASLFTYQSVEYRRQRGQPMESGMGVVGVVFTVDPATGDPSTITITANYGLGESVVSAGAEPDTVVVKRSWRDTLKVHRRSVGGKAVKCVLKEGGGTQEVALEEEARGKVCISDRAALRVARVALFLHHAFAGPRDIEFALLKSEAVVVLQARPITSLHAWTEYEMMHDLDTATLTDEDPITKGNTGEVFPGSTSPLSLSVVGKILNLAFQEQNYIQDRHQNYLCPSYYTHVFINVIETMYRNMEEEEAGMLVFQALDMAVFGHHTTTQAMLRHARERFGVSSMWRKLSLSLRIVYDRMSTGMARVRRYQDKYKDFKVGQGKTVGAAALYAEITRRFPDLLEVTNAHMRTSKVASFCLTIAFMMLADGRKELSQENVADMAVLLSSCTGTESAEVPSALKELSRVISESEEAEEFLAMSPDEAHVWLRSHPGPVGAVFRQFLSRHGHRSLKELDLYSLSWRVNPHSLLTTLQVMTRYPTGDTRAPRPPVDRDELLDQFSSPMSRGTRRALRFMVPKCQESVVLREATKSLLIRVIDGLRIGYRELGMALVSEGRLPNPDLVFFLTHSELGQLVSVPSPSLVMKAVGKARLYPHLDNLRFQELSLGTPHPMQEREEGERSKEAGAGVELVGSPVFQGTVKGTARVVTRLQDAETIQSGDILVTVCTDIGWSPYFPLLSGVVTELGGLFSHGAVVAREYGLPCLVGVVGATGALRSGDKVLLDSIRGTLTLLQSSSSSSLSSSDK</sequence>
<comment type="caution">
    <text evidence="5">The sequence shown here is derived from an EMBL/GenBank/DDBJ whole genome shotgun (WGS) entry which is preliminary data.</text>
</comment>
<evidence type="ECO:0000256" key="1">
    <source>
        <dbReference type="ARBA" id="ARBA00007837"/>
    </source>
</evidence>
<evidence type="ECO:0000313" key="6">
    <source>
        <dbReference type="Proteomes" id="UP001487740"/>
    </source>
</evidence>
<reference evidence="5 6" key="1">
    <citation type="submission" date="2023-03" db="EMBL/GenBank/DDBJ databases">
        <title>High-quality genome of Scylla paramamosain provides insights in environmental adaptation.</title>
        <authorList>
            <person name="Zhang L."/>
        </authorList>
    </citation>
    <scope>NUCLEOTIDE SEQUENCE [LARGE SCALE GENOMIC DNA]</scope>
    <source>
        <strain evidence="5">LZ_2023a</strain>
        <tissue evidence="5">Muscle</tissue>
    </source>
</reference>
<evidence type="ECO:0000259" key="4">
    <source>
        <dbReference type="Pfam" id="PF01326"/>
    </source>
</evidence>
<dbReference type="SUPFAM" id="SSF52009">
    <property type="entry name" value="Phosphohistidine domain"/>
    <property type="match status" value="1"/>
</dbReference>
<gene>
    <name evidence="5" type="ORF">O3P69_014516</name>
</gene>
<evidence type="ECO:0000313" key="5">
    <source>
        <dbReference type="EMBL" id="KAK8385002.1"/>
    </source>
</evidence>
<dbReference type="InterPro" id="IPR051549">
    <property type="entry name" value="PEP_Utilizing_Enz"/>
</dbReference>
<proteinExistence type="inferred from homology"/>
<keyword evidence="6" id="KW-1185">Reference proteome</keyword>
<name>A0AAW0TCA9_SCYPA</name>
<dbReference type="PANTHER" id="PTHR43615:SF1">
    <property type="entry name" value="PPDK_N DOMAIN-CONTAINING PROTEIN"/>
    <property type="match status" value="1"/>
</dbReference>
<dbReference type="Pfam" id="PF00391">
    <property type="entry name" value="PEP-utilizers"/>
    <property type="match status" value="1"/>
</dbReference>
<dbReference type="InterPro" id="IPR002192">
    <property type="entry name" value="PPDK_AMP/ATP-bd"/>
</dbReference>
<feature type="domain" description="Pyruvate phosphate dikinase AMP/ATP-binding" evidence="4">
    <location>
        <begin position="451"/>
        <end position="764"/>
    </location>
</feature>
<dbReference type="InterPro" id="IPR008279">
    <property type="entry name" value="PEP-util_enz_mobile_dom"/>
</dbReference>
<dbReference type="Gene3D" id="3.30.1490.20">
    <property type="entry name" value="ATP-grasp fold, A domain"/>
    <property type="match status" value="1"/>
</dbReference>
<accession>A0AAW0TCA9</accession>
<feature type="domain" description="PEP-utilising enzyme mobile" evidence="3">
    <location>
        <begin position="1250"/>
        <end position="1321"/>
    </location>
</feature>